<gene>
    <name evidence="2" type="ORF">LCGC14_2007670</name>
</gene>
<evidence type="ECO:0000313" key="2">
    <source>
        <dbReference type="EMBL" id="KKL80148.1"/>
    </source>
</evidence>
<comment type="caution">
    <text evidence="2">The sequence shown here is derived from an EMBL/GenBank/DDBJ whole genome shotgun (WGS) entry which is preliminary data.</text>
</comment>
<evidence type="ECO:0000256" key="1">
    <source>
        <dbReference type="SAM" id="MobiDB-lite"/>
    </source>
</evidence>
<feature type="region of interest" description="Disordered" evidence="1">
    <location>
        <begin position="1"/>
        <end position="36"/>
    </location>
</feature>
<dbReference type="EMBL" id="LAZR01022941">
    <property type="protein sequence ID" value="KKL80148.1"/>
    <property type="molecule type" value="Genomic_DNA"/>
</dbReference>
<protein>
    <submittedName>
        <fullName evidence="2">Uncharacterized protein</fullName>
    </submittedName>
</protein>
<name>A0A0F9F172_9ZZZZ</name>
<proteinExistence type="predicted"/>
<dbReference type="AlphaFoldDB" id="A0A0F9F172"/>
<reference evidence="2" key="1">
    <citation type="journal article" date="2015" name="Nature">
        <title>Complex archaea that bridge the gap between prokaryotes and eukaryotes.</title>
        <authorList>
            <person name="Spang A."/>
            <person name="Saw J.H."/>
            <person name="Jorgensen S.L."/>
            <person name="Zaremba-Niedzwiedzka K."/>
            <person name="Martijn J."/>
            <person name="Lind A.E."/>
            <person name="van Eijk R."/>
            <person name="Schleper C."/>
            <person name="Guy L."/>
            <person name="Ettema T.J."/>
        </authorList>
    </citation>
    <scope>NUCLEOTIDE SEQUENCE</scope>
</reference>
<accession>A0A0F9F172</accession>
<feature type="compositionally biased region" description="Basic and acidic residues" evidence="1">
    <location>
        <begin position="1"/>
        <end position="28"/>
    </location>
</feature>
<sequence>MSTPEEIRYDGQQQDREDKRREMLERRGRMGGPDAPETCERCGGTGSIYVVNKECVTEQVIEGVCYYIIPADGIDTDREYGPCMGSGVQP</sequence>
<organism evidence="2">
    <name type="scientific">marine sediment metagenome</name>
    <dbReference type="NCBI Taxonomy" id="412755"/>
    <lineage>
        <taxon>unclassified sequences</taxon>
        <taxon>metagenomes</taxon>
        <taxon>ecological metagenomes</taxon>
    </lineage>
</organism>